<evidence type="ECO:0000256" key="6">
    <source>
        <dbReference type="ARBA" id="ARBA00023180"/>
    </source>
</evidence>
<sequence>MFARISAFSLAILALPLLAASSAVPRQETNTTVTGGKCNTGSAQCCKSVQDPESSAAQNALGLLGIPIGAVTANVGLTCDPITVIGLGTTSCANQPVCCENNNFNGVVALGCTPINVVA</sequence>
<dbReference type="SMART" id="SM00075">
    <property type="entry name" value="HYDRO"/>
    <property type="match status" value="1"/>
</dbReference>
<keyword evidence="5 8" id="KW-1015">Disulfide bond</keyword>
<dbReference type="Proteomes" id="UP000219338">
    <property type="component" value="Unassembled WGS sequence"/>
</dbReference>
<evidence type="ECO:0000256" key="2">
    <source>
        <dbReference type="ARBA" id="ARBA00010446"/>
    </source>
</evidence>
<evidence type="ECO:0000313" key="9">
    <source>
        <dbReference type="EMBL" id="SJK97030.1"/>
    </source>
</evidence>
<keyword evidence="6" id="KW-0325">Glycoprotein</keyword>
<keyword evidence="4 8" id="KW-0964">Secreted</keyword>
<dbReference type="AlphaFoldDB" id="A0A284QKQ5"/>
<evidence type="ECO:0000256" key="1">
    <source>
        <dbReference type="ARBA" id="ARBA00004191"/>
    </source>
</evidence>
<feature type="signal peptide" evidence="8">
    <location>
        <begin position="1"/>
        <end position="23"/>
    </location>
</feature>
<dbReference type="Pfam" id="PF01185">
    <property type="entry name" value="Hydrophobin"/>
    <property type="match status" value="1"/>
</dbReference>
<dbReference type="EMBL" id="FUEG01000001">
    <property type="protein sequence ID" value="SJK97030.1"/>
    <property type="molecule type" value="Genomic_DNA"/>
</dbReference>
<feature type="chain" id="PRO_5013988053" description="Hydrophobin" evidence="8">
    <location>
        <begin position="24"/>
        <end position="119"/>
    </location>
</feature>
<dbReference type="InterPro" id="IPR001338">
    <property type="entry name" value="Class_I_Hydrophobin"/>
</dbReference>
<keyword evidence="3 8" id="KW-0134">Cell wall</keyword>
<comment type="subunit">
    <text evidence="7">Self-assembles to form functional amyloid fibrils called rodlets. Self-assembly into fibrillar rodlets occurs spontaneously at hydrophobic:hydrophilic interfaces and the rodlets further associate laterally to form amphipathic monolayers.</text>
</comment>
<evidence type="ECO:0000256" key="3">
    <source>
        <dbReference type="ARBA" id="ARBA00022512"/>
    </source>
</evidence>
<keyword evidence="8" id="KW-0732">Signal</keyword>
<name>A0A284QKQ5_ARMOS</name>
<organism evidence="9 10">
    <name type="scientific">Armillaria ostoyae</name>
    <name type="common">Armillaria root rot fungus</name>
    <dbReference type="NCBI Taxonomy" id="47428"/>
    <lineage>
        <taxon>Eukaryota</taxon>
        <taxon>Fungi</taxon>
        <taxon>Dikarya</taxon>
        <taxon>Basidiomycota</taxon>
        <taxon>Agaricomycotina</taxon>
        <taxon>Agaricomycetes</taxon>
        <taxon>Agaricomycetidae</taxon>
        <taxon>Agaricales</taxon>
        <taxon>Marasmiineae</taxon>
        <taxon>Physalacriaceae</taxon>
        <taxon>Armillaria</taxon>
    </lineage>
</organism>
<accession>A0A284QKQ5</accession>
<dbReference type="OrthoDB" id="4225815at2759"/>
<comment type="subcellular location">
    <subcellularLocation>
        <location evidence="1 8">Secreted</location>
        <location evidence="1 8">Cell wall</location>
    </subcellularLocation>
</comment>
<dbReference type="OMA" id="QCCNTIE"/>
<evidence type="ECO:0000313" key="10">
    <source>
        <dbReference type="Proteomes" id="UP000219338"/>
    </source>
</evidence>
<evidence type="ECO:0000256" key="4">
    <source>
        <dbReference type="ARBA" id="ARBA00022525"/>
    </source>
</evidence>
<evidence type="ECO:0000256" key="5">
    <source>
        <dbReference type="ARBA" id="ARBA00023157"/>
    </source>
</evidence>
<evidence type="ECO:0000256" key="8">
    <source>
        <dbReference type="RuleBase" id="RU365009"/>
    </source>
</evidence>
<dbReference type="STRING" id="47428.A0A284QKQ5"/>
<dbReference type="GO" id="GO:0005199">
    <property type="term" value="F:structural constituent of cell wall"/>
    <property type="evidence" value="ECO:0007669"/>
    <property type="project" value="InterPro"/>
</dbReference>
<evidence type="ECO:0000256" key="7">
    <source>
        <dbReference type="ARBA" id="ARBA00093546"/>
    </source>
</evidence>
<comment type="similarity">
    <text evidence="2 8">Belongs to the fungal hydrophobin family.</text>
</comment>
<reference evidence="10" key="1">
    <citation type="journal article" date="2017" name="Nat. Ecol. Evol.">
        <title>Genome expansion and lineage-specific genetic innovations in the forest pathogenic fungi Armillaria.</title>
        <authorList>
            <person name="Sipos G."/>
            <person name="Prasanna A.N."/>
            <person name="Walter M.C."/>
            <person name="O'Connor E."/>
            <person name="Balint B."/>
            <person name="Krizsan K."/>
            <person name="Kiss B."/>
            <person name="Hess J."/>
            <person name="Varga T."/>
            <person name="Slot J."/>
            <person name="Riley R."/>
            <person name="Boka B."/>
            <person name="Rigling D."/>
            <person name="Barry K."/>
            <person name="Lee J."/>
            <person name="Mihaltcheva S."/>
            <person name="LaButti K."/>
            <person name="Lipzen A."/>
            <person name="Waldron R."/>
            <person name="Moloney N.M."/>
            <person name="Sperisen C."/>
            <person name="Kredics L."/>
            <person name="Vagvoelgyi C."/>
            <person name="Patrignani A."/>
            <person name="Fitzpatrick D."/>
            <person name="Nagy I."/>
            <person name="Doyle S."/>
            <person name="Anderson J.B."/>
            <person name="Grigoriev I.V."/>
            <person name="Gueldener U."/>
            <person name="Muensterkoetter M."/>
            <person name="Nagy L.G."/>
        </authorList>
    </citation>
    <scope>NUCLEOTIDE SEQUENCE [LARGE SCALE GENOMIC DNA]</scope>
    <source>
        <strain evidence="10">C18/9</strain>
    </source>
</reference>
<gene>
    <name evidence="9" type="ORF">ARMOST_00279</name>
</gene>
<protein>
    <recommendedName>
        <fullName evidence="8">Hydrophobin</fullName>
    </recommendedName>
</protein>
<dbReference type="CDD" id="cd23507">
    <property type="entry name" value="hydrophobin_I"/>
    <property type="match status" value="1"/>
</dbReference>
<keyword evidence="10" id="KW-1185">Reference proteome</keyword>
<dbReference type="GO" id="GO:0009277">
    <property type="term" value="C:fungal-type cell wall"/>
    <property type="evidence" value="ECO:0007669"/>
    <property type="project" value="InterPro"/>
</dbReference>
<proteinExistence type="inferred from homology"/>